<dbReference type="Pfam" id="PF07995">
    <property type="entry name" value="GSDH"/>
    <property type="match status" value="1"/>
</dbReference>
<dbReference type="AlphaFoldDB" id="A0A812F306"/>
<feature type="domain" description="Glucose/Sorbosone dehydrogenase" evidence="2">
    <location>
        <begin position="54"/>
        <end position="353"/>
    </location>
</feature>
<dbReference type="InterPro" id="IPR012938">
    <property type="entry name" value="Glc/Sorbosone_DH"/>
</dbReference>
<accession>A0A812F306</accession>
<dbReference type="Gene3D" id="2.120.10.30">
    <property type="entry name" value="TolB, C-terminal domain"/>
    <property type="match status" value="1"/>
</dbReference>
<gene>
    <name evidence="3" type="ORF">NUZ5A_50133</name>
</gene>
<keyword evidence="1" id="KW-0472">Membrane</keyword>
<evidence type="ECO:0000256" key="1">
    <source>
        <dbReference type="SAM" id="Phobius"/>
    </source>
</evidence>
<dbReference type="PANTHER" id="PTHR19328">
    <property type="entry name" value="HEDGEHOG-INTERACTING PROTEIN"/>
    <property type="match status" value="1"/>
</dbReference>
<proteinExistence type="predicted"/>
<evidence type="ECO:0000313" key="3">
    <source>
        <dbReference type="EMBL" id="CAE6493217.1"/>
    </source>
</evidence>
<evidence type="ECO:0000259" key="2">
    <source>
        <dbReference type="Pfam" id="PF07995"/>
    </source>
</evidence>
<dbReference type="InterPro" id="IPR011042">
    <property type="entry name" value="6-blade_b-propeller_TolB-like"/>
</dbReference>
<keyword evidence="1" id="KW-0812">Transmembrane</keyword>
<sequence length="368" mass="40226">MKILSGVDKKFRIAGIIGALIVSVVILTSPSQPPPIPEPSEQKNESIKILATGLKRPWAIAFADQKIFVTEKAGTIRVIQSDVLLEEPLATLRAASIFGGGLLGIATHPDFSDNHFLYVYYTYSESDKLWNKVIRITESENKVSDVVTILDKIPGSQFYNGGVLKFGPDGKLYVATGISSEFSHESQVIDSLGGKILRLNDDGTIPDDNPIPGSPVFSLGHRDVQGMAWRENGDMYVTETGPTKNDEINIVRAGQNYGWPEQECGGKPEFVDSIMCYDPSIEPGGIIFYGGDKIAIEGMIMATLRGANLFHVDIDERGMASQKSILSGVGRIRDVNEGPDGYLYLITSNTDGKGFPDRNDDKLIRILR</sequence>
<comment type="caution">
    <text evidence="3">The sequence shown here is derived from an EMBL/GenBank/DDBJ whole genome shotgun (WGS) entry which is preliminary data.</text>
</comment>
<feature type="transmembrane region" description="Helical" evidence="1">
    <location>
        <begin position="12"/>
        <end position="30"/>
    </location>
</feature>
<dbReference type="InterPro" id="IPR011041">
    <property type="entry name" value="Quinoprot_gluc/sorb_DH_b-prop"/>
</dbReference>
<dbReference type="Proteomes" id="UP000655759">
    <property type="component" value="Unassembled WGS sequence"/>
</dbReference>
<dbReference type="EMBL" id="CAJNAQ010000005">
    <property type="protein sequence ID" value="CAE6493217.1"/>
    <property type="molecule type" value="Genomic_DNA"/>
</dbReference>
<name>A0A812F306_9ARCH</name>
<dbReference type="PANTHER" id="PTHR19328:SF13">
    <property type="entry name" value="HIPL1 PROTEIN"/>
    <property type="match status" value="1"/>
</dbReference>
<organism evidence="3 4">
    <name type="scientific">Candidatus Nitrosotenuis uzonensis</name>
    <dbReference type="NCBI Taxonomy" id="1407055"/>
    <lineage>
        <taxon>Archaea</taxon>
        <taxon>Nitrososphaerota</taxon>
        <taxon>Candidatus Nitrosotenuis</taxon>
    </lineage>
</organism>
<evidence type="ECO:0000313" key="4">
    <source>
        <dbReference type="Proteomes" id="UP000655759"/>
    </source>
</evidence>
<reference evidence="3" key="1">
    <citation type="submission" date="2021-02" db="EMBL/GenBank/DDBJ databases">
        <authorList>
            <person name="Han P."/>
        </authorList>
    </citation>
    <scope>NUCLEOTIDE SEQUENCE</scope>
    <source>
        <strain evidence="3">Candidatus Nitrosotenuis uzonensis 5A</strain>
    </source>
</reference>
<dbReference type="SUPFAM" id="SSF50952">
    <property type="entry name" value="Soluble quinoprotein glucose dehydrogenase"/>
    <property type="match status" value="1"/>
</dbReference>
<keyword evidence="1" id="KW-1133">Transmembrane helix</keyword>
<protein>
    <recommendedName>
        <fullName evidence="2">Glucose/Sorbosone dehydrogenase domain-containing protein</fullName>
    </recommendedName>
</protein>